<gene>
    <name evidence="1" type="ORF">COA17_11205</name>
</gene>
<comment type="caution">
    <text evidence="1">The sequence shown here is derived from an EMBL/GenBank/DDBJ whole genome shotgun (WGS) entry which is preliminary data.</text>
</comment>
<reference evidence="1 2" key="1">
    <citation type="submission" date="2017-09" db="EMBL/GenBank/DDBJ databases">
        <title>Sphingomonas ginsenosidimutans KACC 14949, whole genome shotgun sequence.</title>
        <authorList>
            <person name="Feng G."/>
            <person name="Zhu H."/>
        </authorList>
    </citation>
    <scope>NUCLEOTIDE SEQUENCE [LARGE SCALE GENOMIC DNA]</scope>
    <source>
        <strain evidence="1 2">KACC 14949</strain>
    </source>
</reference>
<dbReference type="EMBL" id="NWVD01000004">
    <property type="protein sequence ID" value="PCG08715.1"/>
    <property type="molecule type" value="Genomic_DNA"/>
</dbReference>
<proteinExistence type="predicted"/>
<accession>A0A2A4HYF3</accession>
<sequence length="126" mass="13934">MTPGEYLRRRRLSEHLTVEDVAGRIHSWPRLGLDERANWIRQIEADVVPATFGTIAAIGHIVPIDAQALAALDAIRLGIGERVPQLCAHCAITPWQVIPSHALWSRPDLCPVCEKHGPPPGTEVTW</sequence>
<evidence type="ECO:0000313" key="1">
    <source>
        <dbReference type="EMBL" id="PCG08715.1"/>
    </source>
</evidence>
<organism evidence="1 2">
    <name type="scientific">Sphingomonas ginsenosidimutans</name>
    <dbReference type="NCBI Taxonomy" id="862134"/>
    <lineage>
        <taxon>Bacteria</taxon>
        <taxon>Pseudomonadati</taxon>
        <taxon>Pseudomonadota</taxon>
        <taxon>Alphaproteobacteria</taxon>
        <taxon>Sphingomonadales</taxon>
        <taxon>Sphingomonadaceae</taxon>
        <taxon>Sphingomonas</taxon>
    </lineage>
</organism>
<dbReference type="AlphaFoldDB" id="A0A2A4HYF3"/>
<protein>
    <submittedName>
        <fullName evidence="1">Uncharacterized protein</fullName>
    </submittedName>
</protein>
<name>A0A2A4HYF3_9SPHN</name>
<dbReference type="Proteomes" id="UP000218784">
    <property type="component" value="Unassembled WGS sequence"/>
</dbReference>
<keyword evidence="2" id="KW-1185">Reference proteome</keyword>
<evidence type="ECO:0000313" key="2">
    <source>
        <dbReference type="Proteomes" id="UP000218784"/>
    </source>
</evidence>